<gene>
    <name evidence="2" type="ORF">FHR33_010015</name>
</gene>
<evidence type="ECO:0000313" key="3">
    <source>
        <dbReference type="Proteomes" id="UP000579945"/>
    </source>
</evidence>
<evidence type="ECO:0000313" key="2">
    <source>
        <dbReference type="EMBL" id="MBB3734062.1"/>
    </source>
</evidence>
<keyword evidence="3" id="KW-1185">Reference proteome</keyword>
<comment type="caution">
    <text evidence="2">The sequence shown here is derived from an EMBL/GenBank/DDBJ whole genome shotgun (WGS) entry which is preliminary data.</text>
</comment>
<proteinExistence type="predicted"/>
<dbReference type="AlphaFoldDB" id="A0A7W5YTF9"/>
<sequence>MTLIAIDPEWLAQAQRAHHLLTQRQHVITNALRRHAEAMSEAAEAARASHATGADTSLISNQGFAQAASMLADTAQAERETADEIDDWMAAGAP</sequence>
<accession>A0A7W5YTF9</accession>
<organism evidence="2 3">
    <name type="scientific">Nonomuraea dietziae</name>
    <dbReference type="NCBI Taxonomy" id="65515"/>
    <lineage>
        <taxon>Bacteria</taxon>
        <taxon>Bacillati</taxon>
        <taxon>Actinomycetota</taxon>
        <taxon>Actinomycetes</taxon>
        <taxon>Streptosporangiales</taxon>
        <taxon>Streptosporangiaceae</taxon>
        <taxon>Nonomuraea</taxon>
    </lineage>
</organism>
<feature type="region of interest" description="Disordered" evidence="1">
    <location>
        <begin position="71"/>
        <end position="94"/>
    </location>
</feature>
<reference evidence="2 3" key="1">
    <citation type="submission" date="2020-08" db="EMBL/GenBank/DDBJ databases">
        <title>Sequencing the genomes of 1000 actinobacteria strains.</title>
        <authorList>
            <person name="Klenk H.-P."/>
        </authorList>
    </citation>
    <scope>NUCLEOTIDE SEQUENCE [LARGE SCALE GENOMIC DNA]</scope>
    <source>
        <strain evidence="2 3">DSM 44320</strain>
    </source>
</reference>
<dbReference type="EMBL" id="JACIBV010000003">
    <property type="protein sequence ID" value="MBB3734062.1"/>
    <property type="molecule type" value="Genomic_DNA"/>
</dbReference>
<dbReference type="GeneID" id="95395950"/>
<dbReference type="RefSeq" id="WP_183663077.1">
    <property type="nucleotide sequence ID" value="NZ_BAAAXX010000004.1"/>
</dbReference>
<evidence type="ECO:0000256" key="1">
    <source>
        <dbReference type="SAM" id="MobiDB-lite"/>
    </source>
</evidence>
<protein>
    <submittedName>
        <fullName evidence="2">Arc/MetJ family transcription regulator</fullName>
    </submittedName>
</protein>
<name>A0A7W5YTF9_9ACTN</name>
<dbReference type="Proteomes" id="UP000579945">
    <property type="component" value="Unassembled WGS sequence"/>
</dbReference>